<proteinExistence type="predicted"/>
<evidence type="ECO:0000313" key="3">
    <source>
        <dbReference type="EMBL" id="AWM14199.1"/>
    </source>
</evidence>
<evidence type="ECO:0000256" key="1">
    <source>
        <dbReference type="SAM" id="SignalP"/>
    </source>
</evidence>
<feature type="chain" id="PRO_5015901423" description="Lipocalin-like domain-containing protein" evidence="1">
    <location>
        <begin position="32"/>
        <end position="290"/>
    </location>
</feature>
<dbReference type="AlphaFoldDB" id="A0A2U8QVV2"/>
<protein>
    <recommendedName>
        <fullName evidence="2">Lipocalin-like domain-containing protein</fullName>
    </recommendedName>
</protein>
<feature type="domain" description="Lipocalin-like" evidence="2">
    <location>
        <begin position="46"/>
        <end position="126"/>
    </location>
</feature>
<keyword evidence="4" id="KW-1185">Reference proteome</keyword>
<organism evidence="3 4">
    <name type="scientific">Flavobacterium sediminis</name>
    <dbReference type="NCBI Taxonomy" id="2201181"/>
    <lineage>
        <taxon>Bacteria</taxon>
        <taxon>Pseudomonadati</taxon>
        <taxon>Bacteroidota</taxon>
        <taxon>Flavobacteriia</taxon>
        <taxon>Flavobacteriales</taxon>
        <taxon>Flavobacteriaceae</taxon>
        <taxon>Flavobacterium</taxon>
    </lineage>
</organism>
<name>A0A2U8QVV2_9FLAO</name>
<accession>A0A2U8QVV2</accession>
<gene>
    <name evidence="3" type="ORF">DI487_10280</name>
</gene>
<sequence>MQNNLNIIKMKKTILLLLFSLVSLVFSTSCSNDDSDNSSNQILQSLLGKWYFEDPSTNPTINNSFTFNSNGQVIYSYWDGSPGNNYDSETGTFSVEGDILTMIFPENVSLTFVQKVVIVNQNKMEFLPTGNPNEDAYEGDYFKEGYSPSPTDELKLTFTGSAFTDQCTTTGSPLYNSVDVNVSFLSNGNLVNQHNFQEDSNWNLSYNEILDGNIISVKVKLQNFNPNDSNSGKGTGVDNITVKIENSYNEVIFEENIGMLLICTDTWHEVIFTYNKTTGATTTDFQTHSF</sequence>
<dbReference type="InterPro" id="IPR024311">
    <property type="entry name" value="Lipocalin-like"/>
</dbReference>
<feature type="signal peptide" evidence="1">
    <location>
        <begin position="1"/>
        <end position="31"/>
    </location>
</feature>
<dbReference type="EMBL" id="CP029463">
    <property type="protein sequence ID" value="AWM14199.1"/>
    <property type="molecule type" value="Genomic_DNA"/>
</dbReference>
<evidence type="ECO:0000259" key="2">
    <source>
        <dbReference type="Pfam" id="PF13648"/>
    </source>
</evidence>
<dbReference type="Proteomes" id="UP000245429">
    <property type="component" value="Chromosome"/>
</dbReference>
<reference evidence="3 4" key="1">
    <citation type="submission" date="2018-05" db="EMBL/GenBank/DDBJ databases">
        <title>Flavobacterium sp. MEBiC07310.</title>
        <authorList>
            <person name="Baek K."/>
        </authorList>
    </citation>
    <scope>NUCLEOTIDE SEQUENCE [LARGE SCALE GENOMIC DNA]</scope>
    <source>
        <strain evidence="3 4">MEBiC07310</strain>
    </source>
</reference>
<dbReference type="KEGG" id="fse:DI487_10280"/>
<keyword evidence="1" id="KW-0732">Signal</keyword>
<dbReference type="Pfam" id="PF13648">
    <property type="entry name" value="Lipocalin_4"/>
    <property type="match status" value="1"/>
</dbReference>
<evidence type="ECO:0000313" key="4">
    <source>
        <dbReference type="Proteomes" id="UP000245429"/>
    </source>
</evidence>